<dbReference type="EMBL" id="ML993597">
    <property type="protein sequence ID" value="KAF2166385.1"/>
    <property type="molecule type" value="Genomic_DNA"/>
</dbReference>
<evidence type="ECO:0000313" key="7">
    <source>
        <dbReference type="Proteomes" id="UP000799537"/>
    </source>
</evidence>
<feature type="compositionally biased region" description="Low complexity" evidence="4">
    <location>
        <begin position="508"/>
        <end position="521"/>
    </location>
</feature>
<name>A0A6A6CGV2_ZASCE</name>
<evidence type="ECO:0000313" key="6">
    <source>
        <dbReference type="EMBL" id="KAF2166385.1"/>
    </source>
</evidence>
<comment type="subcellular location">
    <subcellularLocation>
        <location evidence="1">Nucleus</location>
    </subcellularLocation>
</comment>
<feature type="compositionally biased region" description="Basic and acidic residues" evidence="4">
    <location>
        <begin position="495"/>
        <end position="507"/>
    </location>
</feature>
<feature type="compositionally biased region" description="Polar residues" evidence="4">
    <location>
        <begin position="44"/>
        <end position="58"/>
    </location>
</feature>
<feature type="domain" description="Xylanolytic transcriptional activator regulatory" evidence="5">
    <location>
        <begin position="231"/>
        <end position="304"/>
    </location>
</feature>
<evidence type="ECO:0000256" key="3">
    <source>
        <dbReference type="ARBA" id="ARBA00023242"/>
    </source>
</evidence>
<evidence type="ECO:0000256" key="4">
    <source>
        <dbReference type="SAM" id="MobiDB-lite"/>
    </source>
</evidence>
<proteinExistence type="predicted"/>
<dbReference type="CDD" id="cd12148">
    <property type="entry name" value="fungal_TF_MHR"/>
    <property type="match status" value="1"/>
</dbReference>
<dbReference type="InterPro" id="IPR007219">
    <property type="entry name" value="XnlR_reg_dom"/>
</dbReference>
<dbReference type="AlphaFoldDB" id="A0A6A6CGV2"/>
<keyword evidence="2" id="KW-0479">Metal-binding</keyword>
<keyword evidence="7" id="KW-1185">Reference proteome</keyword>
<evidence type="ECO:0000259" key="5">
    <source>
        <dbReference type="SMART" id="SM00906"/>
    </source>
</evidence>
<keyword evidence="3" id="KW-0539">Nucleus</keyword>
<feature type="region of interest" description="Disordered" evidence="4">
    <location>
        <begin position="35"/>
        <end position="90"/>
    </location>
</feature>
<reference evidence="6" key="1">
    <citation type="journal article" date="2020" name="Stud. Mycol.">
        <title>101 Dothideomycetes genomes: a test case for predicting lifestyles and emergence of pathogens.</title>
        <authorList>
            <person name="Haridas S."/>
            <person name="Albert R."/>
            <person name="Binder M."/>
            <person name="Bloem J."/>
            <person name="Labutti K."/>
            <person name="Salamov A."/>
            <person name="Andreopoulos B."/>
            <person name="Baker S."/>
            <person name="Barry K."/>
            <person name="Bills G."/>
            <person name="Bluhm B."/>
            <person name="Cannon C."/>
            <person name="Castanera R."/>
            <person name="Culley D."/>
            <person name="Daum C."/>
            <person name="Ezra D."/>
            <person name="Gonzalez J."/>
            <person name="Henrissat B."/>
            <person name="Kuo A."/>
            <person name="Liang C."/>
            <person name="Lipzen A."/>
            <person name="Lutzoni F."/>
            <person name="Magnuson J."/>
            <person name="Mondo S."/>
            <person name="Nolan M."/>
            <person name="Ohm R."/>
            <person name="Pangilinan J."/>
            <person name="Park H.-J."/>
            <person name="Ramirez L."/>
            <person name="Alfaro M."/>
            <person name="Sun H."/>
            <person name="Tritt A."/>
            <person name="Yoshinaga Y."/>
            <person name="Zwiers L.-H."/>
            <person name="Turgeon B."/>
            <person name="Goodwin S."/>
            <person name="Spatafora J."/>
            <person name="Crous P."/>
            <person name="Grigoriev I."/>
        </authorList>
    </citation>
    <scope>NUCLEOTIDE SEQUENCE</scope>
    <source>
        <strain evidence="6">ATCC 36951</strain>
    </source>
</reference>
<feature type="compositionally biased region" description="Low complexity" evidence="4">
    <location>
        <begin position="60"/>
        <end position="81"/>
    </location>
</feature>
<dbReference type="Proteomes" id="UP000799537">
    <property type="component" value="Unassembled WGS sequence"/>
</dbReference>
<protein>
    <recommendedName>
        <fullName evidence="5">Xylanolytic transcriptional activator regulatory domain-containing protein</fullName>
    </recommendedName>
</protein>
<sequence>MPRGANTSLPTATCTSDERSRLNLLEAQVNELAARLAQVESRAPSRSTISTVSRQDTQSSDRPPSSNSSTDSLSEYSSTSSDGQHSPTSSVSLPFALKFSVLDSKHRDPAPERTKAVWKHYVEVIDPLLKIVHLPSIQHLFLPQANELEDASQDARALKWAICFASSISQDISKAHSPKHTALGSLTKIYQHSFETCLAKVRFLATPTITSLQALTIYLTIGSKVLDQTYVWSLTAILVRLAYKLKLHHDPDPQDVPFQEAEYRRRLWWHICTLDALTAETNSTDPLIYERQTTTSFPASIQDTAFHHPPTHQPQRHAPDMFAPLLRFETTYYIRTILYSPTFAEENNFPPLSLEGKLSIIDSLQKTLEDKYFRHCICLSRSPVCTLAMLASKATVAGLTLKLFFLNQTPTTTPSSPGGRFAEQTLLASTSLLEARRALHSDPALAPWSFLFKPDKSVEFDAAEICLSTLATTRTRPAITSRAWSAVDGFFDARKSGSRQTHERAVEGSRGSARESSQSSRQSRRGRNKSLGSTRGADEDECCGSTFSTDGFES</sequence>
<evidence type="ECO:0000256" key="2">
    <source>
        <dbReference type="ARBA" id="ARBA00022723"/>
    </source>
</evidence>
<feature type="region of interest" description="Disordered" evidence="4">
    <location>
        <begin position="495"/>
        <end position="554"/>
    </location>
</feature>
<dbReference type="PANTHER" id="PTHR31001">
    <property type="entry name" value="UNCHARACTERIZED TRANSCRIPTIONAL REGULATORY PROTEIN"/>
    <property type="match status" value="1"/>
</dbReference>
<dbReference type="Pfam" id="PF04082">
    <property type="entry name" value="Fungal_trans"/>
    <property type="match status" value="1"/>
</dbReference>
<evidence type="ECO:0000256" key="1">
    <source>
        <dbReference type="ARBA" id="ARBA00004123"/>
    </source>
</evidence>
<dbReference type="GO" id="GO:0005634">
    <property type="term" value="C:nucleus"/>
    <property type="evidence" value="ECO:0007669"/>
    <property type="project" value="UniProtKB-SubCell"/>
</dbReference>
<feature type="compositionally biased region" description="Polar residues" evidence="4">
    <location>
        <begin position="545"/>
        <end position="554"/>
    </location>
</feature>
<gene>
    <name evidence="6" type="ORF">M409DRAFT_23575</name>
</gene>
<organism evidence="6 7">
    <name type="scientific">Zasmidium cellare ATCC 36951</name>
    <dbReference type="NCBI Taxonomy" id="1080233"/>
    <lineage>
        <taxon>Eukaryota</taxon>
        <taxon>Fungi</taxon>
        <taxon>Dikarya</taxon>
        <taxon>Ascomycota</taxon>
        <taxon>Pezizomycotina</taxon>
        <taxon>Dothideomycetes</taxon>
        <taxon>Dothideomycetidae</taxon>
        <taxon>Mycosphaerellales</taxon>
        <taxon>Mycosphaerellaceae</taxon>
        <taxon>Zasmidium</taxon>
    </lineage>
</organism>
<dbReference type="OrthoDB" id="435881at2759"/>
<dbReference type="GeneID" id="54560118"/>
<dbReference type="SMART" id="SM00906">
    <property type="entry name" value="Fungal_trans"/>
    <property type="match status" value="1"/>
</dbReference>
<dbReference type="GO" id="GO:0008270">
    <property type="term" value="F:zinc ion binding"/>
    <property type="evidence" value="ECO:0007669"/>
    <property type="project" value="InterPro"/>
</dbReference>
<accession>A0A6A6CGV2</accession>
<dbReference type="RefSeq" id="XP_033667274.1">
    <property type="nucleotide sequence ID" value="XM_033806846.1"/>
</dbReference>
<dbReference type="PANTHER" id="PTHR31001:SF50">
    <property type="entry name" value="ZN(II)2CYS6 TRANSCRIPTION FACTOR (EUROFUNG)"/>
    <property type="match status" value="1"/>
</dbReference>
<dbReference type="InterPro" id="IPR050613">
    <property type="entry name" value="Sec_Metabolite_Reg"/>
</dbReference>
<dbReference type="GO" id="GO:0003677">
    <property type="term" value="F:DNA binding"/>
    <property type="evidence" value="ECO:0007669"/>
    <property type="project" value="InterPro"/>
</dbReference>
<dbReference type="GO" id="GO:0006351">
    <property type="term" value="P:DNA-templated transcription"/>
    <property type="evidence" value="ECO:0007669"/>
    <property type="project" value="InterPro"/>
</dbReference>